<organism evidence="1 2">
    <name type="scientific">Pistacia integerrima</name>
    <dbReference type="NCBI Taxonomy" id="434235"/>
    <lineage>
        <taxon>Eukaryota</taxon>
        <taxon>Viridiplantae</taxon>
        <taxon>Streptophyta</taxon>
        <taxon>Embryophyta</taxon>
        <taxon>Tracheophyta</taxon>
        <taxon>Spermatophyta</taxon>
        <taxon>Magnoliopsida</taxon>
        <taxon>eudicotyledons</taxon>
        <taxon>Gunneridae</taxon>
        <taxon>Pentapetalae</taxon>
        <taxon>rosids</taxon>
        <taxon>malvids</taxon>
        <taxon>Sapindales</taxon>
        <taxon>Anacardiaceae</taxon>
        <taxon>Pistacia</taxon>
    </lineage>
</organism>
<dbReference type="EMBL" id="CM047744">
    <property type="protein sequence ID" value="KAJ0027513.1"/>
    <property type="molecule type" value="Genomic_DNA"/>
</dbReference>
<keyword evidence="2" id="KW-1185">Reference proteome</keyword>
<protein>
    <submittedName>
        <fullName evidence="1">Uncharacterized protein</fullName>
    </submittedName>
</protein>
<sequence>MVCTYLYILKLSGLIKSVQVTSLLVINCFYFGFSGLYTSTSIMIKLNLLATIIT</sequence>
<proteinExistence type="predicted"/>
<evidence type="ECO:0000313" key="2">
    <source>
        <dbReference type="Proteomes" id="UP001163603"/>
    </source>
</evidence>
<comment type="caution">
    <text evidence="1">The sequence shown here is derived from an EMBL/GenBank/DDBJ whole genome shotgun (WGS) entry which is preliminary data.</text>
</comment>
<name>A0ACC0Y1X1_9ROSI</name>
<accession>A0ACC0Y1X1</accession>
<reference evidence="2" key="1">
    <citation type="journal article" date="2023" name="G3 (Bethesda)">
        <title>Genome assembly and association tests identify interacting loci associated with vigor, precocity, and sex in interspecific pistachio rootstocks.</title>
        <authorList>
            <person name="Palmer W."/>
            <person name="Jacygrad E."/>
            <person name="Sagayaradj S."/>
            <person name="Cavanaugh K."/>
            <person name="Han R."/>
            <person name="Bertier L."/>
            <person name="Beede B."/>
            <person name="Kafkas S."/>
            <person name="Golino D."/>
            <person name="Preece J."/>
            <person name="Michelmore R."/>
        </authorList>
    </citation>
    <scope>NUCLEOTIDE SEQUENCE [LARGE SCALE GENOMIC DNA]</scope>
</reference>
<gene>
    <name evidence="1" type="ORF">Pint_35299</name>
</gene>
<dbReference type="Proteomes" id="UP001163603">
    <property type="component" value="Chromosome 9"/>
</dbReference>
<evidence type="ECO:0000313" key="1">
    <source>
        <dbReference type="EMBL" id="KAJ0027513.1"/>
    </source>
</evidence>